<name>A0A915I2J2_ROMCU</name>
<keyword evidence="1" id="KW-1185">Reference proteome</keyword>
<dbReference type="Proteomes" id="UP000887565">
    <property type="component" value="Unplaced"/>
</dbReference>
<evidence type="ECO:0000313" key="1">
    <source>
        <dbReference type="Proteomes" id="UP000887565"/>
    </source>
</evidence>
<sequence>MGLKGQVKRCPWFLRIYEQHKLREPVKMARRGTINAYVLW</sequence>
<reference evidence="2" key="1">
    <citation type="submission" date="2022-11" db="UniProtKB">
        <authorList>
            <consortium name="WormBaseParasite"/>
        </authorList>
    </citation>
    <scope>IDENTIFICATION</scope>
</reference>
<protein>
    <submittedName>
        <fullName evidence="2">Uncharacterized protein</fullName>
    </submittedName>
</protein>
<proteinExistence type="predicted"/>
<organism evidence="1 2">
    <name type="scientific">Romanomermis culicivorax</name>
    <name type="common">Nematode worm</name>
    <dbReference type="NCBI Taxonomy" id="13658"/>
    <lineage>
        <taxon>Eukaryota</taxon>
        <taxon>Metazoa</taxon>
        <taxon>Ecdysozoa</taxon>
        <taxon>Nematoda</taxon>
        <taxon>Enoplea</taxon>
        <taxon>Dorylaimia</taxon>
        <taxon>Mermithida</taxon>
        <taxon>Mermithoidea</taxon>
        <taxon>Mermithidae</taxon>
        <taxon>Romanomermis</taxon>
    </lineage>
</organism>
<evidence type="ECO:0000313" key="2">
    <source>
        <dbReference type="WBParaSite" id="nRc.2.0.1.t07678-RA"/>
    </source>
</evidence>
<dbReference type="WBParaSite" id="nRc.2.0.1.t07678-RA">
    <property type="protein sequence ID" value="nRc.2.0.1.t07678-RA"/>
    <property type="gene ID" value="nRc.2.0.1.g07678"/>
</dbReference>
<accession>A0A915I2J2</accession>
<dbReference type="AlphaFoldDB" id="A0A915I2J2"/>